<comment type="caution">
    <text evidence="2">The sequence shown here is derived from an EMBL/GenBank/DDBJ whole genome shotgun (WGS) entry which is preliminary data.</text>
</comment>
<accession>H0EDJ2</accession>
<protein>
    <submittedName>
        <fullName evidence="2">Uncharacterized protein</fullName>
    </submittedName>
</protein>
<dbReference type="OrthoDB" id="10500774at2759"/>
<dbReference type="EMBL" id="AGUE01000010">
    <property type="protein sequence ID" value="EHL03418.1"/>
    <property type="molecule type" value="Genomic_DNA"/>
</dbReference>
<dbReference type="AlphaFoldDB" id="H0EDJ2"/>
<proteinExistence type="predicted"/>
<evidence type="ECO:0000313" key="3">
    <source>
        <dbReference type="Proteomes" id="UP000005446"/>
    </source>
</evidence>
<dbReference type="HOGENOM" id="CLU_1787046_0_0_1"/>
<name>H0EDJ2_GLAL7</name>
<keyword evidence="3" id="KW-1185">Reference proteome</keyword>
<evidence type="ECO:0000256" key="1">
    <source>
        <dbReference type="SAM" id="MobiDB-lite"/>
    </source>
</evidence>
<sequence>MITTHNLRTEKAGIKSTQIKRAPIPLLLLRQTSSFPVKQSQLDLEIELPTDEAVDSRPPIFILIERWPVKREDAEPVETQRESSGQAVMAGVGDVDGEGESLRNEGCEWRTGSGVVAMIAVKKTRGFEDPDKKKKNLFRKEGLHQ</sequence>
<feature type="region of interest" description="Disordered" evidence="1">
    <location>
        <begin position="73"/>
        <end position="107"/>
    </location>
</feature>
<reference evidence="2 3" key="1">
    <citation type="journal article" date="2012" name="Eukaryot. Cell">
        <title>Genome sequence of the fungus Glarea lozoyensis: the first genome sequence of a species from the Helotiaceae family.</title>
        <authorList>
            <person name="Youssar L."/>
            <person name="Gruening B.A."/>
            <person name="Erxleben A."/>
            <person name="Guenther S."/>
            <person name="Huettel W."/>
        </authorList>
    </citation>
    <scope>NUCLEOTIDE SEQUENCE [LARGE SCALE GENOMIC DNA]</scope>
    <source>
        <strain evidence="3">ATCC 74030 / MF5533</strain>
    </source>
</reference>
<dbReference type="Proteomes" id="UP000005446">
    <property type="component" value="Unassembled WGS sequence"/>
</dbReference>
<gene>
    <name evidence="2" type="ORF">M7I_0641</name>
</gene>
<dbReference type="InParanoid" id="H0EDJ2"/>
<evidence type="ECO:0000313" key="2">
    <source>
        <dbReference type="EMBL" id="EHL03418.1"/>
    </source>
</evidence>
<organism evidence="2 3">
    <name type="scientific">Glarea lozoyensis (strain ATCC 74030 / MF5533)</name>
    <dbReference type="NCBI Taxonomy" id="1104152"/>
    <lineage>
        <taxon>Eukaryota</taxon>
        <taxon>Fungi</taxon>
        <taxon>Dikarya</taxon>
        <taxon>Ascomycota</taxon>
        <taxon>Pezizomycotina</taxon>
        <taxon>Leotiomycetes</taxon>
        <taxon>Helotiales</taxon>
        <taxon>Helotiaceae</taxon>
        <taxon>Glarea</taxon>
    </lineage>
</organism>